<dbReference type="PANTHER" id="PTHR43319:SF3">
    <property type="entry name" value="BETA-LACTAMASE-RELATED DOMAIN-CONTAINING PROTEIN"/>
    <property type="match status" value="1"/>
</dbReference>
<dbReference type="PANTHER" id="PTHR43319">
    <property type="entry name" value="BETA-LACTAMASE-RELATED"/>
    <property type="match status" value="1"/>
</dbReference>
<proteinExistence type="predicted"/>
<name>A0ABN9TFU3_9DINO</name>
<gene>
    <name evidence="2" type="ORF">PCOR1329_LOCUS38738</name>
</gene>
<accession>A0ABN9TFU3</accession>
<feature type="domain" description="Beta-lactamase-related" evidence="1">
    <location>
        <begin position="7"/>
        <end position="118"/>
    </location>
</feature>
<dbReference type="InterPro" id="IPR001466">
    <property type="entry name" value="Beta-lactam-related"/>
</dbReference>
<sequence length="143" mass="14514">MRRVRAACVPAANLHCSARALARFYAGLPGLLGARALRAAGARGPAAGGPGPRGVPRMLLDETPGAAFGLGMRVLDCPSARGGEPARGLGHAGLGGSFGLALPELGLGIAVATNRLEFGGRSVPREVLSLICQEFGLLPPERL</sequence>
<dbReference type="Proteomes" id="UP001189429">
    <property type="component" value="Unassembled WGS sequence"/>
</dbReference>
<organism evidence="2 3">
    <name type="scientific">Prorocentrum cordatum</name>
    <dbReference type="NCBI Taxonomy" id="2364126"/>
    <lineage>
        <taxon>Eukaryota</taxon>
        <taxon>Sar</taxon>
        <taxon>Alveolata</taxon>
        <taxon>Dinophyceae</taxon>
        <taxon>Prorocentrales</taxon>
        <taxon>Prorocentraceae</taxon>
        <taxon>Prorocentrum</taxon>
    </lineage>
</organism>
<dbReference type="Gene3D" id="3.40.710.10">
    <property type="entry name" value="DD-peptidase/beta-lactamase superfamily"/>
    <property type="match status" value="1"/>
</dbReference>
<keyword evidence="3" id="KW-1185">Reference proteome</keyword>
<dbReference type="SUPFAM" id="SSF56601">
    <property type="entry name" value="beta-lactamase/transpeptidase-like"/>
    <property type="match status" value="1"/>
</dbReference>
<dbReference type="Pfam" id="PF00144">
    <property type="entry name" value="Beta-lactamase"/>
    <property type="match status" value="1"/>
</dbReference>
<reference evidence="2" key="1">
    <citation type="submission" date="2023-10" db="EMBL/GenBank/DDBJ databases">
        <authorList>
            <person name="Chen Y."/>
            <person name="Shah S."/>
            <person name="Dougan E. K."/>
            <person name="Thang M."/>
            <person name="Chan C."/>
        </authorList>
    </citation>
    <scope>NUCLEOTIDE SEQUENCE [LARGE SCALE GENOMIC DNA]</scope>
</reference>
<comment type="caution">
    <text evidence="2">The sequence shown here is derived from an EMBL/GenBank/DDBJ whole genome shotgun (WGS) entry which is preliminary data.</text>
</comment>
<evidence type="ECO:0000313" key="3">
    <source>
        <dbReference type="Proteomes" id="UP001189429"/>
    </source>
</evidence>
<dbReference type="EMBL" id="CAUYUJ010014686">
    <property type="protein sequence ID" value="CAK0844690.1"/>
    <property type="molecule type" value="Genomic_DNA"/>
</dbReference>
<protein>
    <recommendedName>
        <fullName evidence="1">Beta-lactamase-related domain-containing protein</fullName>
    </recommendedName>
</protein>
<evidence type="ECO:0000259" key="1">
    <source>
        <dbReference type="Pfam" id="PF00144"/>
    </source>
</evidence>
<evidence type="ECO:0000313" key="2">
    <source>
        <dbReference type="EMBL" id="CAK0844690.1"/>
    </source>
</evidence>
<dbReference type="InterPro" id="IPR052907">
    <property type="entry name" value="Beta-lactamase/esterase"/>
</dbReference>
<dbReference type="InterPro" id="IPR012338">
    <property type="entry name" value="Beta-lactam/transpept-like"/>
</dbReference>